<evidence type="ECO:0000313" key="7">
    <source>
        <dbReference type="Proteomes" id="UP000000503"/>
    </source>
</evidence>
<dbReference type="NCBIfam" id="TIGR00357">
    <property type="entry name" value="peptide-methionine (R)-S-oxide reductase MsrB"/>
    <property type="match status" value="1"/>
</dbReference>
<feature type="domain" description="MsrB" evidence="5">
    <location>
        <begin position="53"/>
        <end position="175"/>
    </location>
</feature>
<evidence type="ECO:0000256" key="1">
    <source>
        <dbReference type="ARBA" id="ARBA00023002"/>
    </source>
</evidence>
<dbReference type="PROSITE" id="PS51790">
    <property type="entry name" value="MSRB"/>
    <property type="match status" value="1"/>
</dbReference>
<dbReference type="HOGENOM" id="CLU_031040_8_2_12"/>
<dbReference type="InterPro" id="IPR028427">
    <property type="entry name" value="Met_Sox_Rdtase_MsrB"/>
</dbReference>
<dbReference type="EC" id="1.8.4.12" evidence="3"/>
<dbReference type="GO" id="GO:0005737">
    <property type="term" value="C:cytoplasm"/>
    <property type="evidence" value="ECO:0007669"/>
    <property type="project" value="TreeGrafter"/>
</dbReference>
<accession>F8F446</accession>
<dbReference type="EMBL" id="CP002868">
    <property type="protein sequence ID" value="AEJ20065.1"/>
    <property type="molecule type" value="Genomic_DNA"/>
</dbReference>
<sequence length="192" mass="21160">MKIIVIIIAGVVISSCVAHETAAEMAVGMAVKEKEACMIQKKADEANICVVPDEVLRKTLSPEQYAVAVQGGTERPFANAYWNNHEEGIYVDVIDRTPLFSSNSKYDSGTGWPSFWEPLDKNALVFIEDTSFGMHRVEVRSKSSGAHLGHVFTDGPEPTGLRYCMNSASLRFIPKSELEAAGLGEYLKQFKK</sequence>
<dbReference type="Gene3D" id="2.170.150.20">
    <property type="entry name" value="Peptide methionine sulfoxide reductase"/>
    <property type="match status" value="1"/>
</dbReference>
<comment type="similarity">
    <text evidence="3">Belongs to the MsrB Met sulfoxide reductase family.</text>
</comment>
<feature type="chain" id="PRO_5003369969" description="Peptide methionine sulfoxide reductase MsrB" evidence="4">
    <location>
        <begin position="19"/>
        <end position="192"/>
    </location>
</feature>
<dbReference type="InterPro" id="IPR002579">
    <property type="entry name" value="Met_Sox_Rdtase_MsrB_dom"/>
</dbReference>
<dbReference type="GO" id="GO:0030091">
    <property type="term" value="P:protein repair"/>
    <property type="evidence" value="ECO:0007669"/>
    <property type="project" value="InterPro"/>
</dbReference>
<dbReference type="SUPFAM" id="SSF51316">
    <property type="entry name" value="Mss4-like"/>
    <property type="match status" value="1"/>
</dbReference>
<evidence type="ECO:0000259" key="5">
    <source>
        <dbReference type="PROSITE" id="PS51790"/>
    </source>
</evidence>
<dbReference type="RefSeq" id="WP_013969355.1">
    <property type="nucleotide sequence ID" value="NC_015732.1"/>
</dbReference>
<dbReference type="KEGG" id="scd:Spica_1936"/>
<name>F8F446_GRAC1</name>
<dbReference type="AlphaFoldDB" id="F8F446"/>
<dbReference type="PROSITE" id="PS51257">
    <property type="entry name" value="PROKAR_LIPOPROTEIN"/>
    <property type="match status" value="1"/>
</dbReference>
<keyword evidence="4" id="KW-0732">Signal</keyword>
<feature type="signal peptide" evidence="4">
    <location>
        <begin position="1"/>
        <end position="18"/>
    </location>
</feature>
<evidence type="ECO:0000256" key="3">
    <source>
        <dbReference type="HAMAP-Rule" id="MF_01400"/>
    </source>
</evidence>
<dbReference type="Pfam" id="PF01641">
    <property type="entry name" value="SelR"/>
    <property type="match status" value="1"/>
</dbReference>
<dbReference type="GO" id="GO:0033743">
    <property type="term" value="F:peptide-methionine (R)-S-oxide reductase activity"/>
    <property type="evidence" value="ECO:0007669"/>
    <property type="project" value="UniProtKB-UniRule"/>
</dbReference>
<gene>
    <name evidence="3" type="primary">msrB</name>
    <name evidence="6" type="ordered locus">Spica_1936</name>
</gene>
<reference evidence="7" key="1">
    <citation type="journal article" date="2013" name="Stand. Genomic Sci.">
        <title>Genome sequence of the thermophilic fresh-water bacterium Spirochaeta caldaria type strain (H1(T)), reclassification of Spirochaeta caldaria, Spirochaeta stenostrepta, and Spirochaeta zuelzerae in the genus Treponema as Treponema caldaria comb. nov., Treponema stenostrepta comb. nov., and Treponema zuelzerae comb. nov., and emendation of the genus Treponema.</title>
        <authorList>
            <person name="Abt B."/>
            <person name="Goker M."/>
            <person name="Scheuner C."/>
            <person name="Han C."/>
            <person name="Lu M."/>
            <person name="Misra M."/>
            <person name="Lapidus A."/>
            <person name="Nolan M."/>
            <person name="Lucas S."/>
            <person name="Hammon N."/>
            <person name="Deshpande S."/>
            <person name="Cheng J.F."/>
            <person name="Tapia R."/>
            <person name="Goodwin L.A."/>
            <person name="Pitluck S."/>
            <person name="Liolios K."/>
            <person name="Pagani I."/>
            <person name="Ivanova N."/>
            <person name="Mavromatis K."/>
            <person name="Mikhailova N."/>
            <person name="Huntemann M."/>
            <person name="Pati A."/>
            <person name="Chen A."/>
            <person name="Palaniappan K."/>
            <person name="Land M."/>
            <person name="Hauser L."/>
            <person name="Jeffries C.D."/>
            <person name="Rohde M."/>
            <person name="Spring S."/>
            <person name="Gronow S."/>
            <person name="Detter J.C."/>
            <person name="Bristow J."/>
            <person name="Eisen J.A."/>
            <person name="Markowitz V."/>
            <person name="Hugenholtz P."/>
            <person name="Kyrpides N.C."/>
            <person name="Woyke T."/>
            <person name="Klenk H.P."/>
        </authorList>
    </citation>
    <scope>NUCLEOTIDE SEQUENCE</scope>
    <source>
        <strain evidence="7">ATCC 51460 / DSM 7334 / H1</strain>
    </source>
</reference>
<keyword evidence="7" id="KW-1185">Reference proteome</keyword>
<evidence type="ECO:0000256" key="2">
    <source>
        <dbReference type="ARBA" id="ARBA00048488"/>
    </source>
</evidence>
<protein>
    <recommendedName>
        <fullName evidence="3">Peptide methionine sulfoxide reductase MsrB</fullName>
        <ecNumber evidence="3">1.8.4.12</ecNumber>
    </recommendedName>
    <alternativeName>
        <fullName evidence="3">Peptide-methionine (R)-S-oxide reductase</fullName>
    </alternativeName>
</protein>
<dbReference type="eggNOG" id="COG0229">
    <property type="taxonomic scope" value="Bacteria"/>
</dbReference>
<comment type="catalytic activity">
    <reaction evidence="2 3">
        <text>L-methionyl-[protein] + [thioredoxin]-disulfide + H2O = L-methionyl-(R)-S-oxide-[protein] + [thioredoxin]-dithiol</text>
        <dbReference type="Rhea" id="RHEA:24164"/>
        <dbReference type="Rhea" id="RHEA-COMP:10698"/>
        <dbReference type="Rhea" id="RHEA-COMP:10700"/>
        <dbReference type="Rhea" id="RHEA-COMP:12313"/>
        <dbReference type="Rhea" id="RHEA-COMP:12314"/>
        <dbReference type="ChEBI" id="CHEBI:15377"/>
        <dbReference type="ChEBI" id="CHEBI:16044"/>
        <dbReference type="ChEBI" id="CHEBI:29950"/>
        <dbReference type="ChEBI" id="CHEBI:45764"/>
        <dbReference type="ChEBI" id="CHEBI:50058"/>
        <dbReference type="EC" id="1.8.4.12"/>
    </reaction>
</comment>
<feature type="active site" description="Nucleophile" evidence="3">
    <location>
        <position position="164"/>
    </location>
</feature>
<evidence type="ECO:0000256" key="4">
    <source>
        <dbReference type="SAM" id="SignalP"/>
    </source>
</evidence>
<organism evidence="6 7">
    <name type="scientific">Gracilinema caldarium (strain ATCC 51460 / DSM 7334 / H1)</name>
    <name type="common">Treponema caldarium</name>
    <dbReference type="NCBI Taxonomy" id="744872"/>
    <lineage>
        <taxon>Bacteria</taxon>
        <taxon>Pseudomonadati</taxon>
        <taxon>Spirochaetota</taxon>
        <taxon>Spirochaetia</taxon>
        <taxon>Spirochaetales</taxon>
        <taxon>Breznakiellaceae</taxon>
        <taxon>Gracilinema</taxon>
    </lineage>
</organism>
<comment type="caution">
    <text evidence="3">Lacks conserved residue(s) required for the propagation of feature annotation.</text>
</comment>
<dbReference type="InterPro" id="IPR011057">
    <property type="entry name" value="Mss4-like_sf"/>
</dbReference>
<dbReference type="STRING" id="744872.Spica_1936"/>
<keyword evidence="1 3" id="KW-0560">Oxidoreductase</keyword>
<dbReference type="Proteomes" id="UP000000503">
    <property type="component" value="Chromosome"/>
</dbReference>
<proteinExistence type="inferred from homology"/>
<dbReference type="PANTHER" id="PTHR10173:SF59">
    <property type="entry name" value="PEPTIDE METHIONINE SULFOXIDE REDUCTASE MSRA_MSRB"/>
    <property type="match status" value="1"/>
</dbReference>
<evidence type="ECO:0000313" key="6">
    <source>
        <dbReference type="EMBL" id="AEJ20065.1"/>
    </source>
</evidence>
<dbReference type="HAMAP" id="MF_01400">
    <property type="entry name" value="MsrB"/>
    <property type="match status" value="1"/>
</dbReference>
<dbReference type="FunFam" id="2.170.150.20:FF:000003">
    <property type="entry name" value="Peptide methionine sulfoxide reductase MsrB"/>
    <property type="match status" value="1"/>
</dbReference>
<dbReference type="GO" id="GO:0006979">
    <property type="term" value="P:response to oxidative stress"/>
    <property type="evidence" value="ECO:0007669"/>
    <property type="project" value="InterPro"/>
</dbReference>
<dbReference type="PANTHER" id="PTHR10173">
    <property type="entry name" value="METHIONINE SULFOXIDE REDUCTASE"/>
    <property type="match status" value="1"/>
</dbReference>